<comment type="caution">
    <text evidence="1">The sequence shown here is derived from an EMBL/GenBank/DDBJ whole genome shotgun (WGS) entry which is preliminary data.</text>
</comment>
<proteinExistence type="predicted"/>
<dbReference type="AlphaFoldDB" id="A0AAW6RIV0"/>
<reference evidence="1 2" key="1">
    <citation type="submission" date="2023-04" db="EMBL/GenBank/DDBJ databases">
        <title>Ottowia paracancer sp. nov., isolated from human stomach.</title>
        <authorList>
            <person name="Song Y."/>
        </authorList>
    </citation>
    <scope>NUCLEOTIDE SEQUENCE [LARGE SCALE GENOMIC DNA]</scope>
    <source>
        <strain evidence="1 2">10c7w1</strain>
    </source>
</reference>
<keyword evidence="2" id="KW-1185">Reference proteome</keyword>
<evidence type="ECO:0000313" key="2">
    <source>
        <dbReference type="Proteomes" id="UP001237156"/>
    </source>
</evidence>
<dbReference type="Proteomes" id="UP001237156">
    <property type="component" value="Unassembled WGS sequence"/>
</dbReference>
<dbReference type="EMBL" id="JARVII010000026">
    <property type="protein sequence ID" value="MDG9700185.1"/>
    <property type="molecule type" value="Genomic_DNA"/>
</dbReference>
<protein>
    <submittedName>
        <fullName evidence="1">Uncharacterized protein</fullName>
    </submittedName>
</protein>
<evidence type="ECO:0000313" key="1">
    <source>
        <dbReference type="EMBL" id="MDG9700185.1"/>
    </source>
</evidence>
<name>A0AAW6RIV0_9BURK</name>
<sequence length="55" mass="6031">MDAAAGGVLLKNKKSTQCAGLCMCLHANACKYTVMNGFRLHQQKPALRRVLELAR</sequence>
<accession>A0AAW6RIV0</accession>
<organism evidence="1 2">
    <name type="scientific">Ottowia cancrivicina</name>
    <dbReference type="NCBI Taxonomy" id="3040346"/>
    <lineage>
        <taxon>Bacteria</taxon>
        <taxon>Pseudomonadati</taxon>
        <taxon>Pseudomonadota</taxon>
        <taxon>Betaproteobacteria</taxon>
        <taxon>Burkholderiales</taxon>
        <taxon>Comamonadaceae</taxon>
        <taxon>Ottowia</taxon>
    </lineage>
</organism>
<gene>
    <name evidence="1" type="ORF">QB898_10775</name>
</gene>